<accession>A0A1C7MBB4</accession>
<gene>
    <name evidence="1" type="ORF">A0H81_06078</name>
</gene>
<dbReference type="STRING" id="5627.A0A1C7MBB4"/>
<proteinExistence type="predicted"/>
<dbReference type="Proteomes" id="UP000092993">
    <property type="component" value="Unassembled WGS sequence"/>
</dbReference>
<protein>
    <submittedName>
        <fullName evidence="1">Uncharacterized protein</fullName>
    </submittedName>
</protein>
<reference evidence="1 2" key="1">
    <citation type="submission" date="2016-03" db="EMBL/GenBank/DDBJ databases">
        <title>Whole genome sequencing of Grifola frondosa 9006-11.</title>
        <authorList>
            <person name="Min B."/>
            <person name="Park H."/>
            <person name="Kim J.-G."/>
            <person name="Cho H."/>
            <person name="Oh Y.-L."/>
            <person name="Kong W.-S."/>
            <person name="Choi I.-G."/>
        </authorList>
    </citation>
    <scope>NUCLEOTIDE SEQUENCE [LARGE SCALE GENOMIC DNA]</scope>
    <source>
        <strain evidence="1 2">9006-11</strain>
    </source>
</reference>
<keyword evidence="2" id="KW-1185">Reference proteome</keyword>
<dbReference type="Gene3D" id="2.40.70.10">
    <property type="entry name" value="Acid Proteases"/>
    <property type="match status" value="1"/>
</dbReference>
<dbReference type="EMBL" id="LUGG01000006">
    <property type="protein sequence ID" value="OBZ74190.1"/>
    <property type="molecule type" value="Genomic_DNA"/>
</dbReference>
<comment type="caution">
    <text evidence="1">The sequence shown here is derived from an EMBL/GenBank/DDBJ whole genome shotgun (WGS) entry which is preliminary data.</text>
</comment>
<dbReference type="OrthoDB" id="2801388at2759"/>
<evidence type="ECO:0000313" key="1">
    <source>
        <dbReference type="EMBL" id="OBZ74190.1"/>
    </source>
</evidence>
<evidence type="ECO:0000313" key="2">
    <source>
        <dbReference type="Proteomes" id="UP000092993"/>
    </source>
</evidence>
<name>A0A1C7MBB4_GRIFR</name>
<dbReference type="AlphaFoldDB" id="A0A1C7MBB4"/>
<dbReference type="InterPro" id="IPR021109">
    <property type="entry name" value="Peptidase_aspartic_dom_sf"/>
</dbReference>
<organism evidence="1 2">
    <name type="scientific">Grifola frondosa</name>
    <name type="common">Maitake</name>
    <name type="synonym">Polyporus frondosus</name>
    <dbReference type="NCBI Taxonomy" id="5627"/>
    <lineage>
        <taxon>Eukaryota</taxon>
        <taxon>Fungi</taxon>
        <taxon>Dikarya</taxon>
        <taxon>Basidiomycota</taxon>
        <taxon>Agaricomycotina</taxon>
        <taxon>Agaricomycetes</taxon>
        <taxon>Polyporales</taxon>
        <taxon>Grifolaceae</taxon>
        <taxon>Grifola</taxon>
    </lineage>
</organism>
<dbReference type="Pfam" id="PF13650">
    <property type="entry name" value="Asp_protease_2"/>
    <property type="match status" value="1"/>
</dbReference>
<sequence>MANHCDQVSWSYQIPMRRTCVALNLEKHRGVTVAKESHAAIHQWSRRQKEDVEGIIDPGSQIISMSEEVCHALGLIYDPTIRLNMQSANGEVDQSLGLVRNVPFQVSDIVLYLQITLFDRPHTTSY</sequence>